<gene>
    <name evidence="1" type="ORF">NQ317_012421</name>
</gene>
<evidence type="ECO:0000313" key="1">
    <source>
        <dbReference type="EMBL" id="KAJ8975144.1"/>
    </source>
</evidence>
<comment type="caution">
    <text evidence="1">The sequence shown here is derived from an EMBL/GenBank/DDBJ whole genome shotgun (WGS) entry which is preliminary data.</text>
</comment>
<dbReference type="Proteomes" id="UP001162164">
    <property type="component" value="Unassembled WGS sequence"/>
</dbReference>
<keyword evidence="2" id="KW-1185">Reference proteome</keyword>
<reference evidence="1" key="1">
    <citation type="journal article" date="2023" name="Insect Mol. Biol.">
        <title>Genome sequencing provides insights into the evolution of gene families encoding plant cell wall-degrading enzymes in longhorned beetles.</title>
        <authorList>
            <person name="Shin N.R."/>
            <person name="Okamura Y."/>
            <person name="Kirsch R."/>
            <person name="Pauchet Y."/>
        </authorList>
    </citation>
    <scope>NUCLEOTIDE SEQUENCE</scope>
    <source>
        <strain evidence="1">MMC_N1</strain>
    </source>
</reference>
<proteinExistence type="predicted"/>
<dbReference type="EMBL" id="JAPWTJ010000867">
    <property type="protein sequence ID" value="KAJ8975144.1"/>
    <property type="molecule type" value="Genomic_DNA"/>
</dbReference>
<protein>
    <submittedName>
        <fullName evidence="1">Uncharacterized protein</fullName>
    </submittedName>
</protein>
<accession>A0ABQ9JC23</accession>
<evidence type="ECO:0000313" key="2">
    <source>
        <dbReference type="Proteomes" id="UP001162164"/>
    </source>
</evidence>
<sequence>MMPKLFYILEGIKENIYKQSNFRECISPEEKLAVTLSSFGLGCGDGVVHVEFETYEDACDDGHFYQLVCHLEL</sequence>
<organism evidence="1 2">
    <name type="scientific">Molorchus minor</name>
    <dbReference type="NCBI Taxonomy" id="1323400"/>
    <lineage>
        <taxon>Eukaryota</taxon>
        <taxon>Metazoa</taxon>
        <taxon>Ecdysozoa</taxon>
        <taxon>Arthropoda</taxon>
        <taxon>Hexapoda</taxon>
        <taxon>Insecta</taxon>
        <taxon>Pterygota</taxon>
        <taxon>Neoptera</taxon>
        <taxon>Endopterygota</taxon>
        <taxon>Coleoptera</taxon>
        <taxon>Polyphaga</taxon>
        <taxon>Cucujiformia</taxon>
        <taxon>Chrysomeloidea</taxon>
        <taxon>Cerambycidae</taxon>
        <taxon>Lamiinae</taxon>
        <taxon>Monochamini</taxon>
        <taxon>Molorchus</taxon>
    </lineage>
</organism>
<name>A0ABQ9JC23_9CUCU</name>